<dbReference type="PANTHER" id="PTHR30204:SF67">
    <property type="entry name" value="HTH-TYPE TRANSCRIPTIONAL REGULATOR MLRA-RELATED"/>
    <property type="match status" value="1"/>
</dbReference>
<dbReference type="KEGG" id="tgr:Tgr7_1397"/>
<dbReference type="InterPro" id="IPR009061">
    <property type="entry name" value="DNA-bd_dom_put_sf"/>
</dbReference>
<sequence length="319" mass="34747">MAITTDSIEDLPTEEGLFPIRTVCALTGIHPVTLRAWERRYGLIRPKRTPKGHRLYSGEDIELINRVLRLLDQGVSIGQVGQLLESTETPPAESTAAPQTPPPGRDSRGWNDYRMRLREAIGSLDVPAMSATWEDALSLFSLDTVIQQLALPLQRMLQERPVTDVVAGAELAFFNRWLRQTLDTRLRQQQCCADAMHVLAVPMHESPGDLGLLLFALAAAQRGIHAHLLTTGAPVAGLETLARRADASAIVLYSDSPLQHSARLAHWPGAEAGGERLPVFAMGPGFEPLPPALELIGAQSLGTDPDKAARRLHGSLLQV</sequence>
<keyword evidence="1" id="KW-0805">Transcription regulation</keyword>
<proteinExistence type="predicted"/>
<dbReference type="PANTHER" id="PTHR30204">
    <property type="entry name" value="REDOX-CYCLING DRUG-SENSING TRANSCRIPTIONAL ACTIVATOR SOXR"/>
    <property type="match status" value="1"/>
</dbReference>
<dbReference type="PROSITE" id="PS50937">
    <property type="entry name" value="HTH_MERR_2"/>
    <property type="match status" value="1"/>
</dbReference>
<dbReference type="EMBL" id="CP001339">
    <property type="protein sequence ID" value="ACL72482.1"/>
    <property type="molecule type" value="Genomic_DNA"/>
</dbReference>
<dbReference type="HOGENOM" id="CLU_045945_3_1_6"/>
<dbReference type="Gene3D" id="1.10.1660.10">
    <property type="match status" value="1"/>
</dbReference>
<evidence type="ECO:0000313" key="6">
    <source>
        <dbReference type="EMBL" id="ACL72482.1"/>
    </source>
</evidence>
<evidence type="ECO:0000313" key="7">
    <source>
        <dbReference type="Proteomes" id="UP000002383"/>
    </source>
</evidence>
<dbReference type="CDD" id="cd01104">
    <property type="entry name" value="HTH_MlrA-CarA"/>
    <property type="match status" value="1"/>
</dbReference>
<protein>
    <submittedName>
        <fullName evidence="6">Putative transcriptional regulator, MerR family</fullName>
    </submittedName>
</protein>
<evidence type="ECO:0000256" key="2">
    <source>
        <dbReference type="ARBA" id="ARBA00023125"/>
    </source>
</evidence>
<keyword evidence="3" id="KW-0804">Transcription</keyword>
<dbReference type="OrthoDB" id="9800334at2"/>
<dbReference type="InterPro" id="IPR000551">
    <property type="entry name" value="MerR-type_HTH_dom"/>
</dbReference>
<dbReference type="eggNOG" id="COG0789">
    <property type="taxonomic scope" value="Bacteria"/>
</dbReference>
<reference evidence="6 7" key="1">
    <citation type="journal article" date="2011" name="Stand. Genomic Sci.">
        <title>Complete genome sequence of 'Thioalkalivibrio sulfidophilus' HL-EbGr7.</title>
        <authorList>
            <person name="Muyzer G."/>
            <person name="Sorokin D.Y."/>
            <person name="Mavromatis K."/>
            <person name="Lapidus A."/>
            <person name="Clum A."/>
            <person name="Ivanova N."/>
            <person name="Pati A."/>
            <person name="d'Haeseleer P."/>
            <person name="Woyke T."/>
            <person name="Kyrpides N.C."/>
        </authorList>
    </citation>
    <scope>NUCLEOTIDE SEQUENCE [LARGE SCALE GENOMIC DNA]</scope>
    <source>
        <strain evidence="6 7">HL-EbGR7</strain>
    </source>
</reference>
<dbReference type="GO" id="GO:0003677">
    <property type="term" value="F:DNA binding"/>
    <property type="evidence" value="ECO:0007669"/>
    <property type="project" value="UniProtKB-KW"/>
</dbReference>
<dbReference type="Gene3D" id="3.40.50.280">
    <property type="entry name" value="Cobalamin-binding domain"/>
    <property type="match status" value="1"/>
</dbReference>
<name>B8GR62_THISH</name>
<feature type="domain" description="HTH merR-type" evidence="5">
    <location>
        <begin position="17"/>
        <end position="86"/>
    </location>
</feature>
<evidence type="ECO:0000256" key="1">
    <source>
        <dbReference type="ARBA" id="ARBA00023015"/>
    </source>
</evidence>
<evidence type="ECO:0000259" key="5">
    <source>
        <dbReference type="PROSITE" id="PS50937"/>
    </source>
</evidence>
<dbReference type="GO" id="GO:0003700">
    <property type="term" value="F:DNA-binding transcription factor activity"/>
    <property type="evidence" value="ECO:0007669"/>
    <property type="project" value="InterPro"/>
</dbReference>
<dbReference type="SMART" id="SM00422">
    <property type="entry name" value="HTH_MERR"/>
    <property type="match status" value="1"/>
</dbReference>
<dbReference type="SUPFAM" id="SSF46955">
    <property type="entry name" value="Putative DNA-binding domain"/>
    <property type="match status" value="1"/>
</dbReference>
<keyword evidence="7" id="KW-1185">Reference proteome</keyword>
<evidence type="ECO:0000256" key="3">
    <source>
        <dbReference type="ARBA" id="ARBA00023163"/>
    </source>
</evidence>
<evidence type="ECO:0000256" key="4">
    <source>
        <dbReference type="SAM" id="MobiDB-lite"/>
    </source>
</evidence>
<dbReference type="Proteomes" id="UP000002383">
    <property type="component" value="Chromosome"/>
</dbReference>
<dbReference type="STRING" id="396588.Tgr7_1397"/>
<dbReference type="AlphaFoldDB" id="B8GR62"/>
<dbReference type="Pfam" id="PF13411">
    <property type="entry name" value="MerR_1"/>
    <property type="match status" value="1"/>
</dbReference>
<keyword evidence="2" id="KW-0238">DNA-binding</keyword>
<feature type="region of interest" description="Disordered" evidence="4">
    <location>
        <begin position="86"/>
        <end position="110"/>
    </location>
</feature>
<dbReference type="RefSeq" id="WP_012637965.1">
    <property type="nucleotide sequence ID" value="NC_011901.1"/>
</dbReference>
<accession>B8GR62</accession>
<gene>
    <name evidence="6" type="ordered locus">Tgr7_1397</name>
</gene>
<dbReference type="InterPro" id="IPR047057">
    <property type="entry name" value="MerR_fam"/>
</dbReference>
<organism evidence="6 7">
    <name type="scientific">Thioalkalivibrio sulfidiphilus (strain HL-EbGR7)</name>
    <dbReference type="NCBI Taxonomy" id="396588"/>
    <lineage>
        <taxon>Bacteria</taxon>
        <taxon>Pseudomonadati</taxon>
        <taxon>Pseudomonadota</taxon>
        <taxon>Gammaproteobacteria</taxon>
        <taxon>Chromatiales</taxon>
        <taxon>Ectothiorhodospiraceae</taxon>
        <taxon>Thioalkalivibrio</taxon>
    </lineage>
</organism>